<evidence type="ECO:0000313" key="7">
    <source>
        <dbReference type="EMBL" id="OQV16038.1"/>
    </source>
</evidence>
<gene>
    <name evidence="7" type="ORF">BV898_09808</name>
</gene>
<dbReference type="AlphaFoldDB" id="A0A1W0WLF7"/>
<feature type="compositionally biased region" description="Basic and acidic residues" evidence="5">
    <location>
        <begin position="188"/>
        <end position="204"/>
    </location>
</feature>
<comment type="caution">
    <text evidence="7">The sequence shown here is derived from an EMBL/GenBank/DDBJ whole genome shotgun (WGS) entry which is preliminary data.</text>
</comment>
<dbReference type="Pfam" id="PF15458">
    <property type="entry name" value="NTR2"/>
    <property type="match status" value="1"/>
</dbReference>
<evidence type="ECO:0000256" key="5">
    <source>
        <dbReference type="SAM" id="MobiDB-lite"/>
    </source>
</evidence>
<feature type="coiled-coil region" evidence="4">
    <location>
        <begin position="340"/>
        <end position="374"/>
    </location>
</feature>
<evidence type="ECO:0000313" key="8">
    <source>
        <dbReference type="Proteomes" id="UP000192578"/>
    </source>
</evidence>
<dbReference type="OrthoDB" id="429427at2759"/>
<dbReference type="PANTHER" id="PTHR12214:SF0">
    <property type="entry name" value="LD29489P"/>
    <property type="match status" value="1"/>
</dbReference>
<feature type="domain" description="GCF C-terminal" evidence="6">
    <location>
        <begin position="531"/>
        <end position="742"/>
    </location>
</feature>
<feature type="region of interest" description="Disordered" evidence="5">
    <location>
        <begin position="1"/>
        <end position="206"/>
    </location>
</feature>
<comment type="subcellular location">
    <subcellularLocation>
        <location evidence="1">Nucleus</location>
    </subcellularLocation>
</comment>
<dbReference type="Pfam" id="PF07842">
    <property type="entry name" value="GCFC"/>
    <property type="match status" value="1"/>
</dbReference>
<keyword evidence="4" id="KW-0175">Coiled coil</keyword>
<keyword evidence="3" id="KW-0539">Nucleus</keyword>
<feature type="compositionally biased region" description="Low complexity" evidence="5">
    <location>
        <begin position="40"/>
        <end position="57"/>
    </location>
</feature>
<feature type="compositionally biased region" description="Acidic residues" evidence="5">
    <location>
        <begin position="152"/>
        <end position="167"/>
    </location>
</feature>
<dbReference type="InterPro" id="IPR028211">
    <property type="entry name" value="Ntr2"/>
</dbReference>
<dbReference type="GO" id="GO:0000390">
    <property type="term" value="P:spliceosomal complex disassembly"/>
    <property type="evidence" value="ECO:0007669"/>
    <property type="project" value="InterPro"/>
</dbReference>
<organism evidence="7 8">
    <name type="scientific">Hypsibius exemplaris</name>
    <name type="common">Freshwater tardigrade</name>
    <dbReference type="NCBI Taxonomy" id="2072580"/>
    <lineage>
        <taxon>Eukaryota</taxon>
        <taxon>Metazoa</taxon>
        <taxon>Ecdysozoa</taxon>
        <taxon>Tardigrada</taxon>
        <taxon>Eutardigrada</taxon>
        <taxon>Parachela</taxon>
        <taxon>Hypsibioidea</taxon>
        <taxon>Hypsibiidae</taxon>
        <taxon>Hypsibius</taxon>
    </lineage>
</organism>
<reference evidence="8" key="1">
    <citation type="submission" date="2017-01" db="EMBL/GenBank/DDBJ databases">
        <title>Comparative genomics of anhydrobiosis in the tardigrade Hypsibius dujardini.</title>
        <authorList>
            <person name="Yoshida Y."/>
            <person name="Koutsovoulos G."/>
            <person name="Laetsch D."/>
            <person name="Stevens L."/>
            <person name="Kumar S."/>
            <person name="Horikawa D."/>
            <person name="Ishino K."/>
            <person name="Komine S."/>
            <person name="Tomita M."/>
            <person name="Blaxter M."/>
            <person name="Arakawa K."/>
        </authorList>
    </citation>
    <scope>NUCLEOTIDE SEQUENCE [LARGE SCALE GENOMIC DNA]</scope>
    <source>
        <strain evidence="8">Z151</strain>
    </source>
</reference>
<feature type="compositionally biased region" description="Basic residues" evidence="5">
    <location>
        <begin position="1"/>
        <end position="13"/>
    </location>
</feature>
<keyword evidence="8" id="KW-1185">Reference proteome</keyword>
<evidence type="ECO:0000256" key="4">
    <source>
        <dbReference type="SAM" id="Coils"/>
    </source>
</evidence>
<dbReference type="InterPro" id="IPR012890">
    <property type="entry name" value="GCFC2-like"/>
</dbReference>
<accession>A0A1W0WLF7</accession>
<feature type="compositionally biased region" description="Basic and acidic residues" evidence="5">
    <location>
        <begin position="23"/>
        <end position="34"/>
    </location>
</feature>
<protein>
    <submittedName>
        <fullName evidence="7">PAX3- and PAX7-binding protein 1</fullName>
    </submittedName>
</protein>
<dbReference type="PANTHER" id="PTHR12214">
    <property type="entry name" value="GC-RICH SEQUENCE DNA-BINDING FACTOR"/>
    <property type="match status" value="1"/>
</dbReference>
<feature type="region of interest" description="Disordered" evidence="5">
    <location>
        <begin position="218"/>
        <end position="244"/>
    </location>
</feature>
<dbReference type="Proteomes" id="UP000192578">
    <property type="component" value="Unassembled WGS sequence"/>
</dbReference>
<dbReference type="EMBL" id="MTYJ01000079">
    <property type="protein sequence ID" value="OQV16038.1"/>
    <property type="molecule type" value="Genomic_DNA"/>
</dbReference>
<evidence type="ECO:0000256" key="3">
    <source>
        <dbReference type="ARBA" id="ARBA00023242"/>
    </source>
</evidence>
<feature type="compositionally biased region" description="Polar residues" evidence="5">
    <location>
        <begin position="133"/>
        <end position="143"/>
    </location>
</feature>
<feature type="compositionally biased region" description="Basic residues" evidence="5">
    <location>
        <begin position="97"/>
        <end position="107"/>
    </location>
</feature>
<evidence type="ECO:0000256" key="2">
    <source>
        <dbReference type="ARBA" id="ARBA00010801"/>
    </source>
</evidence>
<comment type="similarity">
    <text evidence="2">Belongs to the GCF family.</text>
</comment>
<dbReference type="GO" id="GO:0071008">
    <property type="term" value="C:U2-type post-mRNA release spliceosomal complex"/>
    <property type="evidence" value="ECO:0007669"/>
    <property type="project" value="InterPro"/>
</dbReference>
<evidence type="ECO:0000256" key="1">
    <source>
        <dbReference type="ARBA" id="ARBA00004123"/>
    </source>
</evidence>
<feature type="compositionally biased region" description="Basic and acidic residues" evidence="5">
    <location>
        <begin position="108"/>
        <end position="119"/>
    </location>
</feature>
<name>A0A1W0WLF7_HYPEX</name>
<sequence length="832" mass="93934">MFKKPGKKFFRKKQSGDSDDEAEKSAKNSPRESEETSVDVTVLPATTITPTAVPVALGKSNDVPTVSAPGAAANTSSAPSKLSFEDGEDDSEEFRVKKSNRSRKIAKKLKEEWKEDQGRPKTTSAENAAASLNKMNLTGTAAQKSAEKDDSSDIEILYGDDYEVEDSSEYRRPTAPPTGRGGIPDSKLIADAKKRREEARKAEDDFIPLDDTERFAAGKSRLVREDENDNSDEDEELVMSSNGGQFLGSKDVAALNRRRNREFFELDEMIGQNQNDSDEEIQRWEEAQIRKGVTLPQIQAHSEEMNRPPADQQYYYGPNGYTAVDSDLSYSHDARTPPTISTVEDIRKKIRNRMEQAKEQQRRHNNELDKVTSDLTDCNNAIRSLNLELTTASAEYKFYQEMRGFVLDLVDCYNDKLPQIITVEDQTLAIWKRGCKAASDLRQQYIKDRCEEIHSKHSIELVPNLAQIAERRSRLADYLERRKALASSVGMSIESFDMDDYEPTGTPQTLESVANAAAVFDDTVSDFKSLPSILKRFVQWRTDCSHSYSDAWIALCIPKLVAPLIRFKLLGWNPIKPGGLALLEMPWFRDILTHLFVASSSGTVTADDPDIRVLPMLVEDVIFTRLSALLDTWDPMSQVQSARLVALLRELFARFPTIAMTRKPVQDFFRALVQRLIQTIEDEIYLPVYSQRILETDKEAVAFVSDQFRAAFKLFCNILLFHGILSNAALVELSLERLLNRYLLLPLRTSHDRKESVARCVAIAARIPEDRLCTGPSPPTVPKHLEMFCHVTTNLGKQNPSREEVADLSKILQRLKDFKGAEVLEKQLLSDR</sequence>
<feature type="compositionally biased region" description="Acidic residues" evidence="5">
    <location>
        <begin position="226"/>
        <end position="237"/>
    </location>
</feature>
<proteinExistence type="inferred from homology"/>
<dbReference type="GO" id="GO:0003677">
    <property type="term" value="F:DNA binding"/>
    <property type="evidence" value="ECO:0007669"/>
    <property type="project" value="InterPro"/>
</dbReference>
<evidence type="ECO:0000259" key="6">
    <source>
        <dbReference type="Pfam" id="PF07842"/>
    </source>
</evidence>
<dbReference type="InterPro" id="IPR022783">
    <property type="entry name" value="GCFC_dom"/>
</dbReference>